<evidence type="ECO:0000256" key="2">
    <source>
        <dbReference type="ARBA" id="ARBA00007886"/>
    </source>
</evidence>
<keyword evidence="4" id="KW-0732">Signal</keyword>
<evidence type="ECO:0000256" key="4">
    <source>
        <dbReference type="ARBA" id="ARBA00022729"/>
    </source>
</evidence>
<proteinExistence type="inferred from homology"/>
<dbReference type="GO" id="GO:0009847">
    <property type="term" value="P:spore germination"/>
    <property type="evidence" value="ECO:0007669"/>
    <property type="project" value="InterPro"/>
</dbReference>
<name>W8ZA56_BACTU</name>
<evidence type="ECO:0000256" key="5">
    <source>
        <dbReference type="ARBA" id="ARBA00023136"/>
    </source>
</evidence>
<sequence length="358" mass="40793">MKLLYVKRMLIGCIVFFLGSGCLPKTIIDDVNLVQAVIFEAYKKQIRMTFIAPQRTKGNKVQIFQSTAHSMKGAKQLANIQAGRPLVSGQLRVALFSQSLAKQGLSASIDVLTREASIGHALQIAIIEGDVKKFVTYPYQTTENVSLYLYRLLNHNMDQGVLPHMNLHASSFKFYQEGSDTFFPIVRHTNGKIHITGVALFKGEKMVGEVKAKDLFIFKGLLEKHAFDMHAFSYGSDSIVIQNIVSQPKYTLKTYKGIPTFFIDIHIKGRIQEITGNENLQQRHVVKRIEQAIEQDLKRKSQYLIQQFQVLHTDPLGLGKKWKEENRSFQEKEWNEQYPNFSIHTSYHVTLTNSGVVE</sequence>
<dbReference type="HOGENOM" id="CLU_051140_3_1_9"/>
<evidence type="ECO:0000256" key="7">
    <source>
        <dbReference type="ARBA" id="ARBA00023288"/>
    </source>
</evidence>
<evidence type="ECO:0008006" key="11">
    <source>
        <dbReference type="Google" id="ProtNLM"/>
    </source>
</evidence>
<evidence type="ECO:0000256" key="6">
    <source>
        <dbReference type="ARBA" id="ARBA00023139"/>
    </source>
</evidence>
<reference evidence="10" key="1">
    <citation type="submission" date="2014-01" db="EMBL/GenBank/DDBJ databases">
        <title>Draft genome sequence of highly nematicidal Bacillus thuringiensis DB27.</title>
        <authorList>
            <person name="Iatsenko I."/>
            <person name="Pickard D."/>
            <person name="Corton C."/>
            <person name="Dougan G."/>
            <person name="Sommer R.J."/>
        </authorList>
    </citation>
    <scope>NUCLEOTIDE SEQUENCE [LARGE SCALE GENOMIC DNA]</scope>
    <source>
        <strain evidence="10">DB27</strain>
    </source>
</reference>
<gene>
    <name evidence="10" type="ORF">BTDB27_p000033</name>
</gene>
<dbReference type="InterPro" id="IPR057336">
    <property type="entry name" value="GerAC_N"/>
</dbReference>
<keyword evidence="6" id="KW-0564">Palmitate</keyword>
<dbReference type="NCBIfam" id="TIGR02887">
    <property type="entry name" value="spore_ger_x_C"/>
    <property type="match status" value="1"/>
</dbReference>
<dbReference type="InterPro" id="IPR046953">
    <property type="entry name" value="Spore_GerAC-like_C"/>
</dbReference>
<dbReference type="EMBL" id="HG810023">
    <property type="protein sequence ID" value="CDN39370.1"/>
    <property type="molecule type" value="Genomic_DNA"/>
</dbReference>
<keyword evidence="3" id="KW-0309">Germination</keyword>
<protein>
    <recommendedName>
        <fullName evidence="11">Ger(X)C family germination protein</fullName>
    </recommendedName>
</protein>
<dbReference type="AlphaFoldDB" id="W8ZA56"/>
<dbReference type="InterPro" id="IPR008844">
    <property type="entry name" value="Spore_GerAC-like"/>
</dbReference>
<dbReference type="PANTHER" id="PTHR35789:SF1">
    <property type="entry name" value="SPORE GERMINATION PROTEIN B3"/>
    <property type="match status" value="1"/>
</dbReference>
<dbReference type="PANTHER" id="PTHR35789">
    <property type="entry name" value="SPORE GERMINATION PROTEIN B3"/>
    <property type="match status" value="1"/>
</dbReference>
<feature type="domain" description="Spore germination protein N-terminal" evidence="9">
    <location>
        <begin position="26"/>
        <end position="187"/>
    </location>
</feature>
<comment type="subcellular location">
    <subcellularLocation>
        <location evidence="1">Membrane</location>
        <topology evidence="1">Lipid-anchor</topology>
    </subcellularLocation>
</comment>
<feature type="domain" description="Spore germination GerAC-like C-terminal" evidence="8">
    <location>
        <begin position="196"/>
        <end position="355"/>
    </location>
</feature>
<comment type="similarity">
    <text evidence="2">Belongs to the GerABKC lipoprotein family.</text>
</comment>
<dbReference type="Gene3D" id="3.30.300.210">
    <property type="entry name" value="Nutrient germinant receptor protein C, domain 3"/>
    <property type="match status" value="1"/>
</dbReference>
<dbReference type="Pfam" id="PF25198">
    <property type="entry name" value="Spore_GerAC_N"/>
    <property type="match status" value="1"/>
</dbReference>
<evidence type="ECO:0000259" key="9">
    <source>
        <dbReference type="Pfam" id="PF25198"/>
    </source>
</evidence>
<dbReference type="Pfam" id="PF05504">
    <property type="entry name" value="Spore_GerAC"/>
    <property type="match status" value="1"/>
</dbReference>
<evidence type="ECO:0000313" key="10">
    <source>
        <dbReference type="EMBL" id="CDN39370.1"/>
    </source>
</evidence>
<dbReference type="GO" id="GO:0016020">
    <property type="term" value="C:membrane"/>
    <property type="evidence" value="ECO:0007669"/>
    <property type="project" value="UniProtKB-SubCell"/>
</dbReference>
<evidence type="ECO:0000256" key="3">
    <source>
        <dbReference type="ARBA" id="ARBA00022544"/>
    </source>
</evidence>
<evidence type="ECO:0000256" key="1">
    <source>
        <dbReference type="ARBA" id="ARBA00004635"/>
    </source>
</evidence>
<organism evidence="10">
    <name type="scientific">Bacillus thuringiensis DB27</name>
    <dbReference type="NCBI Taxonomy" id="1431339"/>
    <lineage>
        <taxon>Bacteria</taxon>
        <taxon>Bacillati</taxon>
        <taxon>Bacillota</taxon>
        <taxon>Bacilli</taxon>
        <taxon>Bacillales</taxon>
        <taxon>Bacillaceae</taxon>
        <taxon>Bacillus</taxon>
        <taxon>Bacillus cereus group</taxon>
    </lineage>
</organism>
<evidence type="ECO:0000259" key="8">
    <source>
        <dbReference type="Pfam" id="PF05504"/>
    </source>
</evidence>
<keyword evidence="5" id="KW-0472">Membrane</keyword>
<dbReference type="RefSeq" id="WP_030029976.1">
    <property type="nucleotide sequence ID" value="NZ_HG810023.1"/>
</dbReference>
<accession>W8ZA56</accession>
<reference evidence="10" key="2">
    <citation type="submission" date="2014-01" db="EMBL/GenBank/DDBJ databases">
        <authorList>
            <person name="Aslett M."/>
        </authorList>
    </citation>
    <scope>NUCLEOTIDE SEQUENCE [LARGE SCALE GENOMIC DNA]</scope>
    <source>
        <strain evidence="10">DB27</strain>
    </source>
</reference>
<dbReference type="Proteomes" id="UP000030682">
    <property type="component" value="Unassembled WGS sequence"/>
</dbReference>
<dbReference type="PROSITE" id="PS51257">
    <property type="entry name" value="PROKAR_LIPOPROTEIN"/>
    <property type="match status" value="1"/>
</dbReference>
<keyword evidence="7" id="KW-0449">Lipoprotein</keyword>
<dbReference type="InterPro" id="IPR038501">
    <property type="entry name" value="Spore_GerAC_C_sf"/>
</dbReference>